<dbReference type="EMBL" id="DVON01000149">
    <property type="protein sequence ID" value="HIV12815.1"/>
    <property type="molecule type" value="Genomic_DNA"/>
</dbReference>
<dbReference type="InterPro" id="IPR018484">
    <property type="entry name" value="FGGY_N"/>
</dbReference>
<dbReference type="GO" id="GO:0019569">
    <property type="term" value="P:L-arabinose catabolic process to D-xylulose 5-phosphate"/>
    <property type="evidence" value="ECO:0007669"/>
    <property type="project" value="InterPro"/>
</dbReference>
<evidence type="ECO:0000256" key="7">
    <source>
        <dbReference type="RuleBase" id="RU003733"/>
    </source>
</evidence>
<dbReference type="Pfam" id="PF00370">
    <property type="entry name" value="FGGY_N"/>
    <property type="match status" value="1"/>
</dbReference>
<dbReference type="SUPFAM" id="SSF53067">
    <property type="entry name" value="Actin-like ATPase domain"/>
    <property type="match status" value="2"/>
</dbReference>
<dbReference type="GO" id="GO:0005524">
    <property type="term" value="F:ATP binding"/>
    <property type="evidence" value="ECO:0007669"/>
    <property type="project" value="UniProtKB-KW"/>
</dbReference>
<dbReference type="AlphaFoldDB" id="A0A9D1NVL4"/>
<reference evidence="10" key="2">
    <citation type="journal article" date="2021" name="PeerJ">
        <title>Extensive microbial diversity within the chicken gut microbiome revealed by metagenomics and culture.</title>
        <authorList>
            <person name="Gilroy R."/>
            <person name="Ravi A."/>
            <person name="Getino M."/>
            <person name="Pursley I."/>
            <person name="Horton D.L."/>
            <person name="Alikhan N.F."/>
            <person name="Baker D."/>
            <person name="Gharbi K."/>
            <person name="Hall N."/>
            <person name="Watson M."/>
            <person name="Adriaenssens E.M."/>
            <person name="Foster-Nyarko E."/>
            <person name="Jarju S."/>
            <person name="Secka A."/>
            <person name="Antonio M."/>
            <person name="Oren A."/>
            <person name="Chaudhuri R.R."/>
            <person name="La Ragione R."/>
            <person name="Hildebrand F."/>
            <person name="Pallen M.J."/>
        </authorList>
    </citation>
    <scope>NUCLEOTIDE SEQUENCE</scope>
    <source>
        <strain evidence="10">ChiBcec2-4451</strain>
    </source>
</reference>
<dbReference type="Proteomes" id="UP000886723">
    <property type="component" value="Unassembled WGS sequence"/>
</dbReference>
<dbReference type="InterPro" id="IPR043129">
    <property type="entry name" value="ATPase_NBD"/>
</dbReference>
<gene>
    <name evidence="10" type="ORF">IAA63_06720</name>
</gene>
<dbReference type="GO" id="GO:0019150">
    <property type="term" value="F:D-ribulokinase activity"/>
    <property type="evidence" value="ECO:0007669"/>
    <property type="project" value="TreeGrafter"/>
</dbReference>
<feature type="domain" description="Carbohydrate kinase FGGY N-terminal" evidence="8">
    <location>
        <begin position="6"/>
        <end position="265"/>
    </location>
</feature>
<keyword evidence="5" id="KW-0054">Arabinose catabolism</keyword>
<keyword evidence="4" id="KW-0067">ATP-binding</keyword>
<evidence type="ECO:0000256" key="4">
    <source>
        <dbReference type="ARBA" id="ARBA00022840"/>
    </source>
</evidence>
<proteinExistence type="inferred from homology"/>
<organism evidence="10 11">
    <name type="scientific">Candidatus Pullilachnospira stercoravium</name>
    <dbReference type="NCBI Taxonomy" id="2840913"/>
    <lineage>
        <taxon>Bacteria</taxon>
        <taxon>Bacillati</taxon>
        <taxon>Bacillota</taxon>
        <taxon>Clostridia</taxon>
        <taxon>Lachnospirales</taxon>
        <taxon>Lachnospiraceae</taxon>
        <taxon>Lachnospiraceae incertae sedis</taxon>
        <taxon>Candidatus Pullilachnospira</taxon>
    </lineage>
</organism>
<evidence type="ECO:0000313" key="11">
    <source>
        <dbReference type="Proteomes" id="UP000886723"/>
    </source>
</evidence>
<dbReference type="Gene3D" id="3.30.420.40">
    <property type="match status" value="2"/>
</dbReference>
<evidence type="ECO:0000313" key="10">
    <source>
        <dbReference type="EMBL" id="HIV12815.1"/>
    </source>
</evidence>
<dbReference type="GO" id="GO:0005737">
    <property type="term" value="C:cytoplasm"/>
    <property type="evidence" value="ECO:0007669"/>
    <property type="project" value="TreeGrafter"/>
</dbReference>
<sequence length="538" mass="58797">MENDKYVIGMDFGTLSGRAVLARCADGKILASAERKYRHGVMEAFLPDGITRLKEGTALQDPEDYPEVLEALVGELVRESGADPADIIGLAIDFTSCTVLPVDAEGRPLCSLPAYRNRPHAYVKLWKHHGAQKEAEEIGGKLGEEISSEILYPKVLEMLREDPEVYQASHRILEAADWLTWLLTGSEKRSVSMAGYKAWWSAENGFPQEGFLAKLDERLDGSKLFGKVCPVGKSIGLLNEVWARKLGLSPRTAVAAGVIDSHAGAPGSHILGKDQLMLVLGTSSVIMAFSEKPFRGMGIYGTVKDGVIPGYYGLESGVAAVGDALEWFVKSCVPASYYEQAKEKGLDIYQYLTELAGKVDPGKSRVLALDWFNGNKTPYVNTDLTGSLAGLTLQTKPEEIFRALIEATAFDARQILEIMERSEAEVRIREVTASGGIAGKNPLILQIYADILQRPVKVAAEPQTAALGSAIYAALAAGKAAGGYDSYREAVNAMSRVRDTVYMPGEEYREIYNNKYGNYQRYGAWMDTFHRREGGDGL</sequence>
<name>A0A9D1NVL4_9FIRM</name>
<dbReference type="Pfam" id="PF02782">
    <property type="entry name" value="FGGY_C"/>
    <property type="match status" value="1"/>
</dbReference>
<dbReference type="PIRSF" id="PIRSF000538">
    <property type="entry name" value="GlpK"/>
    <property type="match status" value="1"/>
</dbReference>
<dbReference type="GO" id="GO:0008741">
    <property type="term" value="F:ribulokinase activity"/>
    <property type="evidence" value="ECO:0007669"/>
    <property type="project" value="UniProtKB-EC"/>
</dbReference>
<evidence type="ECO:0000259" key="9">
    <source>
        <dbReference type="Pfam" id="PF02782"/>
    </source>
</evidence>
<dbReference type="InterPro" id="IPR018485">
    <property type="entry name" value="FGGY_C"/>
</dbReference>
<keyword evidence="2" id="KW-0547">Nucleotide-binding</keyword>
<evidence type="ECO:0000256" key="2">
    <source>
        <dbReference type="ARBA" id="ARBA00022741"/>
    </source>
</evidence>
<dbReference type="InterPro" id="IPR005929">
    <property type="entry name" value="Ribulokinase"/>
</dbReference>
<comment type="similarity">
    <text evidence="7">Belongs to the FGGY kinase family.</text>
</comment>
<dbReference type="InterPro" id="IPR018483">
    <property type="entry name" value="Carb_kinase_FGGY_CS"/>
</dbReference>
<dbReference type="EC" id="2.7.1.16" evidence="10"/>
<keyword evidence="1 7" id="KW-0808">Transferase</keyword>
<keyword evidence="6" id="KW-0119">Carbohydrate metabolism</keyword>
<evidence type="ECO:0000256" key="3">
    <source>
        <dbReference type="ARBA" id="ARBA00022777"/>
    </source>
</evidence>
<evidence type="ECO:0000256" key="6">
    <source>
        <dbReference type="ARBA" id="ARBA00023277"/>
    </source>
</evidence>
<evidence type="ECO:0000256" key="5">
    <source>
        <dbReference type="ARBA" id="ARBA00022935"/>
    </source>
</evidence>
<dbReference type="PANTHER" id="PTHR43435">
    <property type="entry name" value="RIBULOKINASE"/>
    <property type="match status" value="1"/>
</dbReference>
<dbReference type="PANTHER" id="PTHR43435:SF4">
    <property type="entry name" value="FGGY CARBOHYDRATE KINASE DOMAIN-CONTAINING PROTEIN"/>
    <property type="match status" value="1"/>
</dbReference>
<comment type="caution">
    <text evidence="10">The sequence shown here is derived from an EMBL/GenBank/DDBJ whole genome shotgun (WGS) entry which is preliminary data.</text>
</comment>
<evidence type="ECO:0000256" key="1">
    <source>
        <dbReference type="ARBA" id="ARBA00022679"/>
    </source>
</evidence>
<reference evidence="10" key="1">
    <citation type="submission" date="2020-10" db="EMBL/GenBank/DDBJ databases">
        <authorList>
            <person name="Gilroy R."/>
        </authorList>
    </citation>
    <scope>NUCLEOTIDE SEQUENCE</scope>
    <source>
        <strain evidence="10">ChiBcec2-4451</strain>
    </source>
</reference>
<accession>A0A9D1NVL4</accession>
<dbReference type="CDD" id="cd07781">
    <property type="entry name" value="ASKHA_NBD_FGGY_L-RBK"/>
    <property type="match status" value="1"/>
</dbReference>
<dbReference type="InterPro" id="IPR000577">
    <property type="entry name" value="Carb_kinase_FGGY"/>
</dbReference>
<evidence type="ECO:0000259" key="8">
    <source>
        <dbReference type="Pfam" id="PF00370"/>
    </source>
</evidence>
<keyword evidence="3 7" id="KW-0418">Kinase</keyword>
<dbReference type="NCBIfam" id="NF003154">
    <property type="entry name" value="PRK04123.1"/>
    <property type="match status" value="1"/>
</dbReference>
<feature type="domain" description="Carbohydrate kinase FGGY C-terminal" evidence="9">
    <location>
        <begin position="277"/>
        <end position="477"/>
    </location>
</feature>
<protein>
    <submittedName>
        <fullName evidence="10">Ribulokinase</fullName>
        <ecNumber evidence="10">2.7.1.16</ecNumber>
    </submittedName>
</protein>
<dbReference type="PROSITE" id="PS00445">
    <property type="entry name" value="FGGY_KINASES_2"/>
    <property type="match status" value="1"/>
</dbReference>